<dbReference type="EMBL" id="MU274963">
    <property type="protein sequence ID" value="KAI0083485.1"/>
    <property type="molecule type" value="Genomic_DNA"/>
</dbReference>
<accession>A0ACB8TNA7</accession>
<keyword evidence="2" id="KW-1185">Reference proteome</keyword>
<proteinExistence type="predicted"/>
<evidence type="ECO:0000313" key="2">
    <source>
        <dbReference type="Proteomes" id="UP001055072"/>
    </source>
</evidence>
<sequence length="59" mass="6437">MSKGPCLTCGGTRRAVERQVYQETRGALVEHHALQVRLSLPYGRGSYAGRAGWHARGAL</sequence>
<comment type="caution">
    <text evidence="1">The sequence shown here is derived from an EMBL/GenBank/DDBJ whole genome shotgun (WGS) entry which is preliminary data.</text>
</comment>
<name>A0ACB8TNA7_9APHY</name>
<reference evidence="1" key="1">
    <citation type="journal article" date="2021" name="Environ. Microbiol.">
        <title>Gene family expansions and transcriptome signatures uncover fungal adaptations to wood decay.</title>
        <authorList>
            <person name="Hage H."/>
            <person name="Miyauchi S."/>
            <person name="Viragh M."/>
            <person name="Drula E."/>
            <person name="Min B."/>
            <person name="Chaduli D."/>
            <person name="Navarro D."/>
            <person name="Favel A."/>
            <person name="Norest M."/>
            <person name="Lesage-Meessen L."/>
            <person name="Balint B."/>
            <person name="Merenyi Z."/>
            <person name="de Eugenio L."/>
            <person name="Morin E."/>
            <person name="Martinez A.T."/>
            <person name="Baldrian P."/>
            <person name="Stursova M."/>
            <person name="Martinez M.J."/>
            <person name="Novotny C."/>
            <person name="Magnuson J.K."/>
            <person name="Spatafora J.W."/>
            <person name="Maurice S."/>
            <person name="Pangilinan J."/>
            <person name="Andreopoulos W."/>
            <person name="LaButti K."/>
            <person name="Hundley H."/>
            <person name="Na H."/>
            <person name="Kuo A."/>
            <person name="Barry K."/>
            <person name="Lipzen A."/>
            <person name="Henrissat B."/>
            <person name="Riley R."/>
            <person name="Ahrendt S."/>
            <person name="Nagy L.G."/>
            <person name="Grigoriev I.V."/>
            <person name="Martin F."/>
            <person name="Rosso M.N."/>
        </authorList>
    </citation>
    <scope>NUCLEOTIDE SEQUENCE</scope>
    <source>
        <strain evidence="1">CBS 384.51</strain>
    </source>
</reference>
<protein>
    <submittedName>
        <fullName evidence="1">Uncharacterized protein</fullName>
    </submittedName>
</protein>
<dbReference type="Proteomes" id="UP001055072">
    <property type="component" value="Unassembled WGS sequence"/>
</dbReference>
<organism evidence="1 2">
    <name type="scientific">Irpex rosettiformis</name>
    <dbReference type="NCBI Taxonomy" id="378272"/>
    <lineage>
        <taxon>Eukaryota</taxon>
        <taxon>Fungi</taxon>
        <taxon>Dikarya</taxon>
        <taxon>Basidiomycota</taxon>
        <taxon>Agaricomycotina</taxon>
        <taxon>Agaricomycetes</taxon>
        <taxon>Polyporales</taxon>
        <taxon>Irpicaceae</taxon>
        <taxon>Irpex</taxon>
    </lineage>
</organism>
<evidence type="ECO:0000313" key="1">
    <source>
        <dbReference type="EMBL" id="KAI0083485.1"/>
    </source>
</evidence>
<gene>
    <name evidence="1" type="ORF">BDY19DRAFT_978067</name>
</gene>